<proteinExistence type="predicted"/>
<dbReference type="OrthoDB" id="8450098at2"/>
<dbReference type="InterPro" id="IPR026349">
    <property type="entry name" value="CHP04255"/>
</dbReference>
<reference evidence="2 3" key="1">
    <citation type="submission" date="2017-08" db="EMBL/GenBank/DDBJ databases">
        <title>Draft Genome Sequence of Loktanella cinnabarina Strain XM1, Isolated from Coastal Surface Water.</title>
        <authorList>
            <person name="Ma R."/>
            <person name="Wang J."/>
            <person name="Wang Q."/>
            <person name="Ma Z."/>
            <person name="Li J."/>
            <person name="Chen L."/>
        </authorList>
    </citation>
    <scope>NUCLEOTIDE SEQUENCE [LARGE SCALE GENOMIC DNA]</scope>
    <source>
        <strain evidence="2 3">XM1</strain>
    </source>
</reference>
<evidence type="ECO:0008006" key="4">
    <source>
        <dbReference type="Google" id="ProtNLM"/>
    </source>
</evidence>
<keyword evidence="3" id="KW-1185">Reference proteome</keyword>
<evidence type="ECO:0000256" key="1">
    <source>
        <dbReference type="SAM" id="Phobius"/>
    </source>
</evidence>
<gene>
    <name evidence="2" type="ORF">CJ301_08355</name>
</gene>
<keyword evidence="1" id="KW-0812">Transmembrane</keyword>
<sequence>MHQKTSDSHGICFTYLFTCQPHGAALSILIRAAWITIVRLLATLWRASSRRATGWDKTVTQPRWQPLHGAHAIERARLTVSFREPLPRKLSRKLADKVDEIREEIGFGARNVRELHQISLGPNGAPMPQAATQTLQGWDFRRLNQRNDIIEMLVHEGESISFETADYGRWEFFKGRFLRVMRDLLVAASDVIDISQVSIEYIDRFSFDGAPNNASLSSLLVETVLGSLPEPATSGGQLWHLHRGWFEPWGRDQILINQNFDAQDGQIVNRGAVRSVRVITKADLRPSEIVELDSIDETLEELHKRSNKVFAEALHPEVREVIGLELDQYA</sequence>
<keyword evidence="1" id="KW-0472">Membrane</keyword>
<name>A0A2G1MH19_9RHOB</name>
<comment type="caution">
    <text evidence="2">The sequence shown here is derived from an EMBL/GenBank/DDBJ whole genome shotgun (WGS) entry which is preliminary data.</text>
</comment>
<dbReference type="Proteomes" id="UP000221860">
    <property type="component" value="Unassembled WGS sequence"/>
</dbReference>
<keyword evidence="1" id="KW-1133">Transmembrane helix</keyword>
<dbReference type="NCBIfam" id="TIGR04255">
    <property type="entry name" value="sporadTIGR04255"/>
    <property type="match status" value="1"/>
</dbReference>
<accession>A0A2G1MH19</accession>
<protein>
    <recommendedName>
        <fullName evidence="4">TIGR04255 family protein</fullName>
    </recommendedName>
</protein>
<organism evidence="2 3">
    <name type="scientific">Limimaricola cinnabarinus</name>
    <dbReference type="NCBI Taxonomy" id="1125964"/>
    <lineage>
        <taxon>Bacteria</taxon>
        <taxon>Pseudomonadati</taxon>
        <taxon>Pseudomonadota</taxon>
        <taxon>Alphaproteobacteria</taxon>
        <taxon>Rhodobacterales</taxon>
        <taxon>Paracoccaceae</taxon>
        <taxon>Limimaricola</taxon>
    </lineage>
</organism>
<feature type="transmembrane region" description="Helical" evidence="1">
    <location>
        <begin position="23"/>
        <end position="42"/>
    </location>
</feature>
<dbReference type="AlphaFoldDB" id="A0A2G1MH19"/>
<evidence type="ECO:0000313" key="2">
    <source>
        <dbReference type="EMBL" id="PHP27987.1"/>
    </source>
</evidence>
<evidence type="ECO:0000313" key="3">
    <source>
        <dbReference type="Proteomes" id="UP000221860"/>
    </source>
</evidence>
<dbReference type="EMBL" id="NQWH01000010">
    <property type="protein sequence ID" value="PHP27987.1"/>
    <property type="molecule type" value="Genomic_DNA"/>
</dbReference>